<keyword evidence="5" id="KW-0378">Hydrolase</keyword>
<dbReference type="AlphaFoldDB" id="T1EGN5"/>
<dbReference type="PANTHER" id="PTHR46047:SF3">
    <property type="entry name" value="TYROSINE-PROTEIN PHOSPHATASE NON-RECEPTOR TYPE 61F"/>
    <property type="match status" value="1"/>
</dbReference>
<evidence type="ECO:0000256" key="4">
    <source>
        <dbReference type="ARBA" id="ARBA00022553"/>
    </source>
</evidence>
<dbReference type="PROSITE" id="PS00383">
    <property type="entry name" value="TYR_PHOSPHATASE_1"/>
    <property type="match status" value="1"/>
</dbReference>
<dbReference type="SUPFAM" id="SSF52799">
    <property type="entry name" value="(Phosphotyrosine protein) phosphatases II"/>
    <property type="match status" value="1"/>
</dbReference>
<proteinExistence type="inferred from homology"/>
<dbReference type="EMBL" id="AMQM01008353">
    <property type="status" value="NOT_ANNOTATED_CDS"/>
    <property type="molecule type" value="Genomic_DNA"/>
</dbReference>
<dbReference type="PROSITE" id="PS50055">
    <property type="entry name" value="TYR_PHOSPHATASE_PTP"/>
    <property type="match status" value="1"/>
</dbReference>
<keyword evidence="4" id="KW-0597">Phosphoprotein</keyword>
<evidence type="ECO:0000313" key="10">
    <source>
        <dbReference type="EMBL" id="ESN90232.1"/>
    </source>
</evidence>
<sequence>QQICQEAQERYELSHSDARRTEFRSRNRYKDISPFDHSRIRLEYNNIDYINASRVDVPEAQRSYILTQGPLAITFSHFWLMCWEKQSSCIVMLNKLVEKKQVKCHPYFPTNATKPMILKDVGLKITLLSRVGDDGELLPDNEDPDSDANSKQFRIIKHFHFTAWPDFGIPESPEIFLKFLFSIRDEGLLNDTANHPPIIHCSAGVGRSGAFCLVDACLSIVIVNVNLRSTLLNMRRYRMALIQAPSQLKFSYQATVDGLK</sequence>
<evidence type="ECO:0000256" key="2">
    <source>
        <dbReference type="ARBA" id="ARBA00009701"/>
    </source>
</evidence>
<reference evidence="12" key="1">
    <citation type="submission" date="2012-12" db="EMBL/GenBank/DDBJ databases">
        <authorList>
            <person name="Hellsten U."/>
            <person name="Grimwood J."/>
            <person name="Chapman J.A."/>
            <person name="Shapiro H."/>
            <person name="Aerts A."/>
            <person name="Otillar R.P."/>
            <person name="Terry A.Y."/>
            <person name="Boore J.L."/>
            <person name="Simakov O."/>
            <person name="Marletaz F."/>
            <person name="Cho S.-J."/>
            <person name="Edsinger-Gonzales E."/>
            <person name="Havlak P."/>
            <person name="Kuo D.-H."/>
            <person name="Larsson T."/>
            <person name="Lv J."/>
            <person name="Arendt D."/>
            <person name="Savage R."/>
            <person name="Osoegawa K."/>
            <person name="de Jong P."/>
            <person name="Lindberg D.R."/>
            <person name="Seaver E.C."/>
            <person name="Weisblat D.A."/>
            <person name="Putnam N.H."/>
            <person name="Grigoriev I.V."/>
            <person name="Rokhsar D.S."/>
        </authorList>
    </citation>
    <scope>NUCLEOTIDE SEQUENCE</scope>
</reference>
<dbReference type="SMART" id="SM00404">
    <property type="entry name" value="PTPc_motif"/>
    <property type="match status" value="1"/>
</dbReference>
<comment type="similarity">
    <text evidence="2">Belongs to the protein-tyrosine phosphatase family. Non-receptor class 1 subfamily.</text>
</comment>
<dbReference type="SMART" id="SM00194">
    <property type="entry name" value="PTPc"/>
    <property type="match status" value="1"/>
</dbReference>
<dbReference type="Gene3D" id="3.90.190.10">
    <property type="entry name" value="Protein tyrosine phosphatase superfamily"/>
    <property type="match status" value="1"/>
</dbReference>
<evidence type="ECO:0000259" key="9">
    <source>
        <dbReference type="PROSITE" id="PS50056"/>
    </source>
</evidence>
<dbReference type="KEGG" id="hro:HELRODRAFT_119705"/>
<dbReference type="InParanoid" id="T1EGN5"/>
<comment type="subcellular location">
    <subcellularLocation>
        <location evidence="1">Endomembrane system</location>
    </subcellularLocation>
</comment>
<dbReference type="InterPro" id="IPR000387">
    <property type="entry name" value="Tyr_Pase_dom"/>
</dbReference>
<evidence type="ECO:0000256" key="3">
    <source>
        <dbReference type="ARBA" id="ARBA00013064"/>
    </source>
</evidence>
<evidence type="ECO:0000256" key="1">
    <source>
        <dbReference type="ARBA" id="ARBA00004308"/>
    </source>
</evidence>
<evidence type="ECO:0000259" key="8">
    <source>
        <dbReference type="PROSITE" id="PS50055"/>
    </source>
</evidence>
<evidence type="ECO:0000256" key="5">
    <source>
        <dbReference type="ARBA" id="ARBA00022801"/>
    </source>
</evidence>
<dbReference type="PROSITE" id="PS50056">
    <property type="entry name" value="TYR_PHOSPHATASE_2"/>
    <property type="match status" value="1"/>
</dbReference>
<name>T1EGN5_HELRO</name>
<dbReference type="PRINTS" id="PR00700">
    <property type="entry name" value="PRTYPHPHTASE"/>
</dbReference>
<keyword evidence="7" id="KW-0472">Membrane</keyword>
<dbReference type="InterPro" id="IPR051985">
    <property type="entry name" value="NR_tyrosine_phosphatase"/>
</dbReference>
<organism evidence="11 12">
    <name type="scientific">Helobdella robusta</name>
    <name type="common">Californian leech</name>
    <dbReference type="NCBI Taxonomy" id="6412"/>
    <lineage>
        <taxon>Eukaryota</taxon>
        <taxon>Metazoa</taxon>
        <taxon>Spiralia</taxon>
        <taxon>Lophotrochozoa</taxon>
        <taxon>Annelida</taxon>
        <taxon>Clitellata</taxon>
        <taxon>Hirudinea</taxon>
        <taxon>Rhynchobdellida</taxon>
        <taxon>Glossiphoniidae</taxon>
        <taxon>Helobdella</taxon>
    </lineage>
</organism>
<dbReference type="eggNOG" id="KOG0789">
    <property type="taxonomic scope" value="Eukaryota"/>
</dbReference>
<dbReference type="CTD" id="20195735"/>
<dbReference type="OrthoDB" id="9450131at2759"/>
<dbReference type="GeneID" id="20195735"/>
<dbReference type="Pfam" id="PF00102">
    <property type="entry name" value="Y_phosphatase"/>
    <property type="match status" value="1"/>
</dbReference>
<dbReference type="STRING" id="6412.T1EGN5"/>
<dbReference type="EnsemblMetazoa" id="HelroT119705">
    <property type="protein sequence ID" value="HelroP119705"/>
    <property type="gene ID" value="HelroG119705"/>
</dbReference>
<dbReference type="InterPro" id="IPR016130">
    <property type="entry name" value="Tyr_Pase_AS"/>
</dbReference>
<feature type="domain" description="Tyrosine specific protein phosphatases" evidence="9">
    <location>
        <begin position="174"/>
        <end position="249"/>
    </location>
</feature>
<evidence type="ECO:0000256" key="7">
    <source>
        <dbReference type="ARBA" id="ARBA00023136"/>
    </source>
</evidence>
<reference evidence="10 12" key="2">
    <citation type="journal article" date="2013" name="Nature">
        <title>Insights into bilaterian evolution from three spiralian genomes.</title>
        <authorList>
            <person name="Simakov O."/>
            <person name="Marletaz F."/>
            <person name="Cho S.J."/>
            <person name="Edsinger-Gonzales E."/>
            <person name="Havlak P."/>
            <person name="Hellsten U."/>
            <person name="Kuo D.H."/>
            <person name="Larsson T."/>
            <person name="Lv J."/>
            <person name="Arendt D."/>
            <person name="Savage R."/>
            <person name="Osoegawa K."/>
            <person name="de Jong P."/>
            <person name="Grimwood J."/>
            <person name="Chapman J.A."/>
            <person name="Shapiro H."/>
            <person name="Aerts A."/>
            <person name="Otillar R.P."/>
            <person name="Terry A.Y."/>
            <person name="Boore J.L."/>
            <person name="Grigoriev I.V."/>
            <person name="Lindberg D.R."/>
            <person name="Seaver E.C."/>
            <person name="Weisblat D.A."/>
            <person name="Putnam N.H."/>
            <person name="Rokhsar D.S."/>
        </authorList>
    </citation>
    <scope>NUCLEOTIDE SEQUENCE</scope>
</reference>
<dbReference type="InterPro" id="IPR029021">
    <property type="entry name" value="Prot-tyrosine_phosphatase-like"/>
</dbReference>
<feature type="domain" description="Tyrosine-protein phosphatase" evidence="8">
    <location>
        <begin position="1"/>
        <end position="258"/>
    </location>
</feature>
<dbReference type="HOGENOM" id="CLU_001645_9_1_1"/>
<evidence type="ECO:0000256" key="6">
    <source>
        <dbReference type="ARBA" id="ARBA00022912"/>
    </source>
</evidence>
<gene>
    <name evidence="11" type="primary">20195735</name>
    <name evidence="10" type="ORF">HELRODRAFT_119705</name>
</gene>
<dbReference type="EMBL" id="AMQM01008354">
    <property type="status" value="NOT_ANNOTATED_CDS"/>
    <property type="molecule type" value="Genomic_DNA"/>
</dbReference>
<protein>
    <recommendedName>
        <fullName evidence="3">protein-tyrosine-phosphatase</fullName>
        <ecNumber evidence="3">3.1.3.48</ecNumber>
    </recommendedName>
</protein>
<dbReference type="GO" id="GO:0012505">
    <property type="term" value="C:endomembrane system"/>
    <property type="evidence" value="ECO:0007669"/>
    <property type="project" value="UniProtKB-SubCell"/>
</dbReference>
<dbReference type="Proteomes" id="UP000015101">
    <property type="component" value="Unassembled WGS sequence"/>
</dbReference>
<evidence type="ECO:0000313" key="12">
    <source>
        <dbReference type="Proteomes" id="UP000015101"/>
    </source>
</evidence>
<dbReference type="InterPro" id="IPR003595">
    <property type="entry name" value="Tyr_Pase_cat"/>
</dbReference>
<dbReference type="EMBL" id="KB097761">
    <property type="protein sequence ID" value="ESN90232.1"/>
    <property type="molecule type" value="Genomic_DNA"/>
</dbReference>
<dbReference type="PANTHER" id="PTHR46047">
    <property type="entry name" value="TYROSINE-PROTEIN PHOSPHATASE NON-RECEPTOR TYPE 61F"/>
    <property type="match status" value="1"/>
</dbReference>
<reference evidence="11" key="3">
    <citation type="submission" date="2015-06" db="UniProtKB">
        <authorList>
            <consortium name="EnsemblMetazoa"/>
        </authorList>
    </citation>
    <scope>IDENTIFICATION</scope>
</reference>
<keyword evidence="6" id="KW-0904">Protein phosphatase</keyword>
<dbReference type="GO" id="GO:0004725">
    <property type="term" value="F:protein tyrosine phosphatase activity"/>
    <property type="evidence" value="ECO:0007669"/>
    <property type="project" value="UniProtKB-EC"/>
</dbReference>
<dbReference type="RefSeq" id="XP_009031706.1">
    <property type="nucleotide sequence ID" value="XM_009033458.1"/>
</dbReference>
<accession>T1EGN5</accession>
<evidence type="ECO:0000313" key="11">
    <source>
        <dbReference type="EnsemblMetazoa" id="HelroP119705"/>
    </source>
</evidence>
<dbReference type="InterPro" id="IPR000242">
    <property type="entry name" value="PTP_cat"/>
</dbReference>
<dbReference type="EC" id="3.1.3.48" evidence="3"/>
<keyword evidence="12" id="KW-1185">Reference proteome</keyword>
<dbReference type="OMA" id="IRIQINT"/>